<proteinExistence type="predicted"/>
<dbReference type="AlphaFoldDB" id="A0A252B277"/>
<evidence type="ECO:0000313" key="1">
    <source>
        <dbReference type="EMBL" id="OUI98349.1"/>
    </source>
</evidence>
<name>A0A252B277_9PROT</name>
<organism evidence="1 2">
    <name type="scientific">Acetobacter orientalis</name>
    <dbReference type="NCBI Taxonomy" id="146474"/>
    <lineage>
        <taxon>Bacteria</taxon>
        <taxon>Pseudomonadati</taxon>
        <taxon>Pseudomonadota</taxon>
        <taxon>Alphaproteobacteria</taxon>
        <taxon>Acetobacterales</taxon>
        <taxon>Acetobacteraceae</taxon>
        <taxon>Acetobacter</taxon>
    </lineage>
</organism>
<dbReference type="EMBL" id="JOOY01000091">
    <property type="protein sequence ID" value="OUI98349.1"/>
    <property type="molecule type" value="Genomic_DNA"/>
</dbReference>
<comment type="caution">
    <text evidence="1">The sequence shown here is derived from an EMBL/GenBank/DDBJ whole genome shotgun (WGS) entry which is preliminary data.</text>
</comment>
<reference evidence="1 2" key="1">
    <citation type="submission" date="2014-06" db="EMBL/GenBank/DDBJ databases">
        <authorList>
            <person name="Ju J."/>
            <person name="Zhang J."/>
        </authorList>
    </citation>
    <scope>NUCLEOTIDE SEQUENCE [LARGE SCALE GENOMIC DNA]</scope>
    <source>
        <strain evidence="1">DmW_048</strain>
    </source>
</reference>
<gene>
    <name evidence="1" type="ORF">HK15_13970</name>
</gene>
<sequence length="63" mass="7216">MRPQPGCCVCGNALALSHKKELRKSPEHHAGPLRGVLWRERLFKTGRTNTGCIHPSKRERRRT</sequence>
<evidence type="ECO:0000313" key="2">
    <source>
        <dbReference type="Proteomes" id="UP000194999"/>
    </source>
</evidence>
<protein>
    <submittedName>
        <fullName evidence="1">Uncharacterized protein</fullName>
    </submittedName>
</protein>
<dbReference type="Proteomes" id="UP000194999">
    <property type="component" value="Unassembled WGS sequence"/>
</dbReference>
<accession>A0A252B277</accession>